<reference evidence="9" key="1">
    <citation type="submission" date="2015-09" db="EMBL/GenBank/DDBJ databases">
        <title>Scylla olivacea transcriptome.</title>
        <authorList>
            <person name="Ikhwanuddin M."/>
        </authorList>
    </citation>
    <scope>NUCLEOTIDE SEQUENCE</scope>
</reference>
<feature type="transmembrane region" description="Helical" evidence="6">
    <location>
        <begin position="226"/>
        <end position="256"/>
    </location>
</feature>
<dbReference type="GO" id="GO:0007166">
    <property type="term" value="P:cell surface receptor signaling pathway"/>
    <property type="evidence" value="ECO:0007669"/>
    <property type="project" value="InterPro"/>
</dbReference>
<dbReference type="PROSITE" id="PS50261">
    <property type="entry name" value="G_PROTEIN_RECEP_F2_4"/>
    <property type="match status" value="1"/>
</dbReference>
<dbReference type="Pfam" id="PF00002">
    <property type="entry name" value="7tm_2"/>
    <property type="match status" value="1"/>
</dbReference>
<accession>A0A0P4W8T9</accession>
<dbReference type="InterPro" id="IPR017981">
    <property type="entry name" value="GPCR_2-like_7TM"/>
</dbReference>
<evidence type="ECO:0000259" key="7">
    <source>
        <dbReference type="PROSITE" id="PS50221"/>
    </source>
</evidence>
<dbReference type="PROSITE" id="PS50221">
    <property type="entry name" value="GAIN_B"/>
    <property type="match status" value="1"/>
</dbReference>
<feature type="transmembrane region" description="Helical" evidence="6">
    <location>
        <begin position="375"/>
        <end position="396"/>
    </location>
</feature>
<keyword evidence="4 6" id="KW-0472">Membrane</keyword>
<proteinExistence type="predicted"/>
<feature type="transmembrane region" description="Helical" evidence="6">
    <location>
        <begin position="417"/>
        <end position="439"/>
    </location>
</feature>
<dbReference type="EMBL" id="GDRN01080503">
    <property type="protein sequence ID" value="JAI62211.1"/>
    <property type="molecule type" value="Transcribed_RNA"/>
</dbReference>
<keyword evidence="5" id="KW-1015">Disulfide bond</keyword>
<dbReference type="Gene3D" id="1.20.1070.10">
    <property type="entry name" value="Rhodopsin 7-helix transmembrane proteins"/>
    <property type="match status" value="1"/>
</dbReference>
<organism evidence="9">
    <name type="scientific">Scylla olivacea</name>
    <name type="common">Orange mud crab</name>
    <name type="synonym">Cancer olivacea</name>
    <dbReference type="NCBI Taxonomy" id="85551"/>
    <lineage>
        <taxon>Eukaryota</taxon>
        <taxon>Metazoa</taxon>
        <taxon>Ecdysozoa</taxon>
        <taxon>Arthropoda</taxon>
        <taxon>Crustacea</taxon>
        <taxon>Multicrustacea</taxon>
        <taxon>Malacostraca</taxon>
        <taxon>Eumalacostraca</taxon>
        <taxon>Eucarida</taxon>
        <taxon>Decapoda</taxon>
        <taxon>Pleocyemata</taxon>
        <taxon>Brachyura</taxon>
        <taxon>Eubrachyura</taxon>
        <taxon>Portunoidea</taxon>
        <taxon>Portunidae</taxon>
        <taxon>Portuninae</taxon>
        <taxon>Scylla</taxon>
    </lineage>
</organism>
<evidence type="ECO:0000256" key="5">
    <source>
        <dbReference type="ARBA" id="ARBA00023157"/>
    </source>
</evidence>
<dbReference type="PANTHER" id="PTHR12011:SF465">
    <property type="entry name" value="GPS DOMAIN-CONTAINING PROTEIN"/>
    <property type="match status" value="1"/>
</dbReference>
<dbReference type="PANTHER" id="PTHR12011">
    <property type="entry name" value="ADHESION G-PROTEIN COUPLED RECEPTOR"/>
    <property type="match status" value="1"/>
</dbReference>
<dbReference type="Pfam" id="PF01825">
    <property type="entry name" value="GPS"/>
    <property type="match status" value="1"/>
</dbReference>
<dbReference type="AlphaFoldDB" id="A0A0P4W8T9"/>
<dbReference type="InterPro" id="IPR000203">
    <property type="entry name" value="GPS"/>
</dbReference>
<name>A0A0P4W8T9_SCYOL</name>
<evidence type="ECO:0000259" key="8">
    <source>
        <dbReference type="PROSITE" id="PS50261"/>
    </source>
</evidence>
<evidence type="ECO:0000256" key="6">
    <source>
        <dbReference type="SAM" id="Phobius"/>
    </source>
</evidence>
<dbReference type="GO" id="GO:0005886">
    <property type="term" value="C:plasma membrane"/>
    <property type="evidence" value="ECO:0007669"/>
    <property type="project" value="TreeGrafter"/>
</dbReference>
<evidence type="ECO:0008006" key="10">
    <source>
        <dbReference type="Google" id="ProtNLM"/>
    </source>
</evidence>
<keyword evidence="3 6" id="KW-1133">Transmembrane helix</keyword>
<evidence type="ECO:0000256" key="1">
    <source>
        <dbReference type="ARBA" id="ARBA00004141"/>
    </source>
</evidence>
<feature type="domain" description="GAIN-B" evidence="7">
    <location>
        <begin position="52"/>
        <end position="221"/>
    </location>
</feature>
<sequence length="474" mass="52411">MLLRSVAWWGLPPHYIATTASHIQTSVATAALTLATCQKTPLQHISQDTLYTKMVQQPPAYFSQLSHRTFSHHQHNQTSLTLPLHFYQDYIKHLNTVKVIFVSYSNLHCFFNSLPCDPERVEMATDLPAPKQINSAIIGARLGGSIIWHAPLGEVVAVELQHVYSGHYFLLGRPHCVWWDEHSSSWATDGCHLVLTSPTRTLCHCNHLANMAVMMDIEGRRENLGVMFYVMKCVMVVSCVVSVAILAVCVFCLLALKDMRGKACKLIKANFCLCLVATELVVLGSLGASGKPGPCAAVVVVFHYVTLTTFVWSAMEALYTYVTTIKSVEVGPWVVWCCLSVGYLVPLVYVVTIQAFSLSLAHHTFPVCQLAPRSFGWTVASPLGVIVIVNVAALVMGAQASWCDDSMKTTKTPNPSLCSSFSVFVLLCLTWITGLLYFIEGSQEVALVFTILNFFLGVSILFLHIIMEQHRAKP</sequence>
<comment type="subcellular location">
    <subcellularLocation>
        <location evidence="1">Membrane</location>
        <topology evidence="1">Multi-pass membrane protein</topology>
    </subcellularLocation>
</comment>
<dbReference type="InterPro" id="IPR046338">
    <property type="entry name" value="GAIN_dom_sf"/>
</dbReference>
<dbReference type="GO" id="GO:0004930">
    <property type="term" value="F:G protein-coupled receptor activity"/>
    <property type="evidence" value="ECO:0007669"/>
    <property type="project" value="InterPro"/>
</dbReference>
<feature type="transmembrane region" description="Helical" evidence="6">
    <location>
        <begin position="445"/>
        <end position="466"/>
    </location>
</feature>
<feature type="transmembrane region" description="Helical" evidence="6">
    <location>
        <begin position="268"/>
        <end position="289"/>
    </location>
</feature>
<evidence type="ECO:0000313" key="9">
    <source>
        <dbReference type="EMBL" id="JAI62211.1"/>
    </source>
</evidence>
<dbReference type="SMART" id="SM00303">
    <property type="entry name" value="GPS"/>
    <property type="match status" value="1"/>
</dbReference>
<evidence type="ECO:0000256" key="2">
    <source>
        <dbReference type="ARBA" id="ARBA00022692"/>
    </source>
</evidence>
<dbReference type="InterPro" id="IPR000832">
    <property type="entry name" value="GPCR_2_secretin-like"/>
</dbReference>
<dbReference type="InterPro" id="IPR057244">
    <property type="entry name" value="GAIN_B"/>
</dbReference>
<evidence type="ECO:0000256" key="4">
    <source>
        <dbReference type="ARBA" id="ARBA00023136"/>
    </source>
</evidence>
<dbReference type="Gene3D" id="2.60.220.50">
    <property type="match status" value="1"/>
</dbReference>
<protein>
    <recommendedName>
        <fullName evidence="10">GPS domain-containing protein</fullName>
    </recommendedName>
</protein>
<feature type="transmembrane region" description="Helical" evidence="6">
    <location>
        <begin position="333"/>
        <end position="355"/>
    </location>
</feature>
<keyword evidence="2 6" id="KW-0812">Transmembrane</keyword>
<evidence type="ECO:0000256" key="3">
    <source>
        <dbReference type="ARBA" id="ARBA00022989"/>
    </source>
</evidence>
<feature type="transmembrane region" description="Helical" evidence="6">
    <location>
        <begin position="301"/>
        <end position="321"/>
    </location>
</feature>
<feature type="domain" description="G-protein coupled receptors family 2 profile 2" evidence="8">
    <location>
        <begin position="231"/>
        <end position="468"/>
    </location>
</feature>